<dbReference type="Proteomes" id="UP001595952">
    <property type="component" value="Unassembled WGS sequence"/>
</dbReference>
<keyword evidence="4" id="KW-1185">Reference proteome</keyword>
<evidence type="ECO:0000313" key="4">
    <source>
        <dbReference type="Proteomes" id="UP001595952"/>
    </source>
</evidence>
<evidence type="ECO:0000256" key="2">
    <source>
        <dbReference type="SAM" id="SignalP"/>
    </source>
</evidence>
<organism evidence="3 4">
    <name type="scientific">Deinococcus hohokamensis</name>
    <dbReference type="NCBI Taxonomy" id="309883"/>
    <lineage>
        <taxon>Bacteria</taxon>
        <taxon>Thermotogati</taxon>
        <taxon>Deinococcota</taxon>
        <taxon>Deinococci</taxon>
        <taxon>Deinococcales</taxon>
        <taxon>Deinococcaceae</taxon>
        <taxon>Deinococcus</taxon>
    </lineage>
</organism>
<sequence length="305" mass="32810">MLKRAVHGLLLLAAFAQPMAGLAQTTATPAATVFPATDDELHEKYPEYVGFEVYDGTLFLNVDSLDASLCLRVLRDVLRTHSAFLEALQAVPGRVRFLRSVPDQEVLDAAEAAVRNVRGVTGVSHGSRIGRLVIELQYPNQRPGAGPSGRWGVLECRADSHAPAAPFPAGAALAGSYQPALQVSPLVRQGEKLPITLHLRNEGPRLLTFEQGACDLHVEIRRVGTNAVVLPGQGHRLCLDLGYRAALLPGQRTALASWTWTAQGTNSRPLAPGAYEVRAVFGPVGLKDSSQRPTQFSRRRCSSGS</sequence>
<evidence type="ECO:0008006" key="5">
    <source>
        <dbReference type="Google" id="ProtNLM"/>
    </source>
</evidence>
<proteinExistence type="predicted"/>
<feature type="region of interest" description="Disordered" evidence="1">
    <location>
        <begin position="286"/>
        <end position="305"/>
    </location>
</feature>
<evidence type="ECO:0000313" key="3">
    <source>
        <dbReference type="EMBL" id="MFC4640327.1"/>
    </source>
</evidence>
<name>A0ABV9ID91_9DEIO</name>
<keyword evidence="2" id="KW-0732">Signal</keyword>
<feature type="chain" id="PRO_5045102358" description="Intracellular proteinase inhibitor BsuPI domain-containing protein" evidence="2">
    <location>
        <begin position="24"/>
        <end position="305"/>
    </location>
</feature>
<dbReference type="RefSeq" id="WP_380063303.1">
    <property type="nucleotide sequence ID" value="NZ_JBHSEI010000015.1"/>
</dbReference>
<feature type="signal peptide" evidence="2">
    <location>
        <begin position="1"/>
        <end position="23"/>
    </location>
</feature>
<protein>
    <recommendedName>
        <fullName evidence="5">Intracellular proteinase inhibitor BsuPI domain-containing protein</fullName>
    </recommendedName>
</protein>
<evidence type="ECO:0000256" key="1">
    <source>
        <dbReference type="SAM" id="MobiDB-lite"/>
    </source>
</evidence>
<gene>
    <name evidence="3" type="ORF">ACFO0D_18515</name>
</gene>
<dbReference type="EMBL" id="JBHSEI010000015">
    <property type="protein sequence ID" value="MFC4640327.1"/>
    <property type="molecule type" value="Genomic_DNA"/>
</dbReference>
<accession>A0ABV9ID91</accession>
<reference evidence="4" key="1">
    <citation type="journal article" date="2019" name="Int. J. Syst. Evol. Microbiol.">
        <title>The Global Catalogue of Microorganisms (GCM) 10K type strain sequencing project: providing services to taxonomists for standard genome sequencing and annotation.</title>
        <authorList>
            <consortium name="The Broad Institute Genomics Platform"/>
            <consortium name="The Broad Institute Genome Sequencing Center for Infectious Disease"/>
            <person name="Wu L."/>
            <person name="Ma J."/>
        </authorList>
    </citation>
    <scope>NUCLEOTIDE SEQUENCE [LARGE SCALE GENOMIC DNA]</scope>
    <source>
        <strain evidence="4">CCUG 55995</strain>
    </source>
</reference>
<comment type="caution">
    <text evidence="3">The sequence shown here is derived from an EMBL/GenBank/DDBJ whole genome shotgun (WGS) entry which is preliminary data.</text>
</comment>